<dbReference type="AlphaFoldDB" id="A0A3R7PM85"/>
<dbReference type="GO" id="GO:0016251">
    <property type="term" value="F:RNA polymerase II general transcription initiation factor activity"/>
    <property type="evidence" value="ECO:0007669"/>
    <property type="project" value="TreeGrafter"/>
</dbReference>
<dbReference type="EMBL" id="QCYY01002345">
    <property type="protein sequence ID" value="ROT71093.1"/>
    <property type="molecule type" value="Genomic_DNA"/>
</dbReference>
<keyword evidence="3" id="KW-0805">Transcription regulation</keyword>
<dbReference type="PANTHER" id="PTHR48068:SF4">
    <property type="entry name" value="TATA-BOX BINDING PROTEIN ASSOCIATED FACTOR 9"/>
    <property type="match status" value="1"/>
</dbReference>
<feature type="compositionally biased region" description="Basic and acidic residues" evidence="6">
    <location>
        <begin position="280"/>
        <end position="292"/>
    </location>
</feature>
<sequence length="298" mass="32473">MNLPAKLNKKALFLSPRSARVGSPDWRADGRCKQKSKMAKDQKVSMPKEAQVMSAILKDMGITDYEPGVINQMLEFTYRYVSQILDDARVYANYAKKIKTIELDDVKLAVHMQMEKSFTTPPPRDLLLDLARTRNANPLPAIKANQHGIRLPPDRYCLSACNYRIKPSRKKISGISTSGIGTSGRLTLGSTNTSMKISATPMKPTISMVTTKTGNTQTVTLVQKPATGISSGPTQKIVSVNRPVFKVTPGPPGGSTPKIQLSAGNSNVMMNVTSGSGLKMEVDSSAKRKREDDSDSVQ</sequence>
<evidence type="ECO:0000256" key="6">
    <source>
        <dbReference type="SAM" id="MobiDB-lite"/>
    </source>
</evidence>
<protein>
    <submittedName>
        <fullName evidence="7">Tbp-associated factor</fullName>
    </submittedName>
</protein>
<dbReference type="InterPro" id="IPR003162">
    <property type="entry name" value="TFIID-31"/>
</dbReference>
<dbReference type="OrthoDB" id="341924at2759"/>
<dbReference type="GO" id="GO:0046982">
    <property type="term" value="F:protein heterodimerization activity"/>
    <property type="evidence" value="ECO:0007669"/>
    <property type="project" value="InterPro"/>
</dbReference>
<comment type="similarity">
    <text evidence="2">Belongs to the TAF9 family.</text>
</comment>
<keyword evidence="4" id="KW-0804">Transcription</keyword>
<dbReference type="Gene3D" id="1.10.20.10">
    <property type="entry name" value="Histone, subunit A"/>
    <property type="match status" value="1"/>
</dbReference>
<dbReference type="InterPro" id="IPR009072">
    <property type="entry name" value="Histone-fold"/>
</dbReference>
<accession>A0A3R7PM85</accession>
<dbReference type="FunFam" id="1.10.20.10:FF:000018">
    <property type="entry name" value="Transcription initiation factor TFIID subunit 9"/>
    <property type="match status" value="1"/>
</dbReference>
<dbReference type="STRING" id="6689.A0A3R7PM85"/>
<evidence type="ECO:0000256" key="2">
    <source>
        <dbReference type="ARBA" id="ARBA00007646"/>
    </source>
</evidence>
<keyword evidence="8" id="KW-1185">Reference proteome</keyword>
<dbReference type="GO" id="GO:0000124">
    <property type="term" value="C:SAGA complex"/>
    <property type="evidence" value="ECO:0007669"/>
    <property type="project" value="TreeGrafter"/>
</dbReference>
<organism evidence="7 8">
    <name type="scientific">Penaeus vannamei</name>
    <name type="common">Whiteleg shrimp</name>
    <name type="synonym">Litopenaeus vannamei</name>
    <dbReference type="NCBI Taxonomy" id="6689"/>
    <lineage>
        <taxon>Eukaryota</taxon>
        <taxon>Metazoa</taxon>
        <taxon>Ecdysozoa</taxon>
        <taxon>Arthropoda</taxon>
        <taxon>Crustacea</taxon>
        <taxon>Multicrustacea</taxon>
        <taxon>Malacostraca</taxon>
        <taxon>Eumalacostraca</taxon>
        <taxon>Eucarida</taxon>
        <taxon>Decapoda</taxon>
        <taxon>Dendrobranchiata</taxon>
        <taxon>Penaeoidea</taxon>
        <taxon>Penaeidae</taxon>
        <taxon>Penaeus</taxon>
    </lineage>
</organism>
<evidence type="ECO:0000256" key="3">
    <source>
        <dbReference type="ARBA" id="ARBA00023015"/>
    </source>
</evidence>
<dbReference type="SUPFAM" id="SSF47113">
    <property type="entry name" value="Histone-fold"/>
    <property type="match status" value="1"/>
</dbReference>
<reference evidence="7 8" key="1">
    <citation type="submission" date="2018-04" db="EMBL/GenBank/DDBJ databases">
        <authorList>
            <person name="Zhang X."/>
            <person name="Yuan J."/>
            <person name="Li F."/>
            <person name="Xiang J."/>
        </authorList>
    </citation>
    <scope>NUCLEOTIDE SEQUENCE [LARGE SCALE GENOMIC DNA]</scope>
    <source>
        <tissue evidence="7">Muscle</tissue>
    </source>
</reference>
<evidence type="ECO:0000313" key="8">
    <source>
        <dbReference type="Proteomes" id="UP000283509"/>
    </source>
</evidence>
<dbReference type="CDD" id="cd07979">
    <property type="entry name" value="HFD_TAF9"/>
    <property type="match status" value="1"/>
</dbReference>
<feature type="region of interest" description="Disordered" evidence="6">
    <location>
        <begin position="275"/>
        <end position="298"/>
    </location>
</feature>
<name>A0A3R7PM85_PENVA</name>
<reference evidence="7 8" key="2">
    <citation type="submission" date="2019-01" db="EMBL/GenBank/DDBJ databases">
        <title>The decoding of complex shrimp genome reveals the adaptation for benthos swimmer, frequently molting mechanism and breeding impact on genome.</title>
        <authorList>
            <person name="Sun Y."/>
            <person name="Gao Y."/>
            <person name="Yu Y."/>
        </authorList>
    </citation>
    <scope>NUCLEOTIDE SEQUENCE [LARGE SCALE GENOMIC DNA]</scope>
    <source>
        <tissue evidence="7">Muscle</tissue>
    </source>
</reference>
<evidence type="ECO:0000256" key="5">
    <source>
        <dbReference type="ARBA" id="ARBA00023242"/>
    </source>
</evidence>
<proteinExistence type="inferred from homology"/>
<dbReference type="Proteomes" id="UP000283509">
    <property type="component" value="Unassembled WGS sequence"/>
</dbReference>
<evidence type="ECO:0000256" key="1">
    <source>
        <dbReference type="ARBA" id="ARBA00004123"/>
    </source>
</evidence>
<gene>
    <name evidence="7" type="ORF">C7M84_010612</name>
</gene>
<comment type="caution">
    <text evidence="7">The sequence shown here is derived from an EMBL/GenBank/DDBJ whole genome shotgun (WGS) entry which is preliminary data.</text>
</comment>
<evidence type="ECO:0000313" key="7">
    <source>
        <dbReference type="EMBL" id="ROT71093.1"/>
    </source>
</evidence>
<dbReference type="GO" id="GO:0051123">
    <property type="term" value="P:RNA polymerase II preinitiation complex assembly"/>
    <property type="evidence" value="ECO:0007669"/>
    <property type="project" value="TreeGrafter"/>
</dbReference>
<evidence type="ECO:0000256" key="4">
    <source>
        <dbReference type="ARBA" id="ARBA00023163"/>
    </source>
</evidence>
<dbReference type="PANTHER" id="PTHR48068">
    <property type="entry name" value="TAF9 RNA POLYMERASE II, TATA BOX-BINDING PROTEIN (TBP)-ASSOCIATED FACTOR"/>
    <property type="match status" value="1"/>
</dbReference>
<dbReference type="Pfam" id="PF02291">
    <property type="entry name" value="TFIID-31kDa"/>
    <property type="match status" value="1"/>
</dbReference>
<comment type="subcellular location">
    <subcellularLocation>
        <location evidence="1">Nucleus</location>
    </subcellularLocation>
</comment>
<keyword evidence="5" id="KW-0539">Nucleus</keyword>
<dbReference type="GO" id="GO:0005669">
    <property type="term" value="C:transcription factor TFIID complex"/>
    <property type="evidence" value="ECO:0007669"/>
    <property type="project" value="TreeGrafter"/>
</dbReference>
<dbReference type="InterPro" id="IPR051431">
    <property type="entry name" value="TFIID_subunit_9"/>
</dbReference>
<dbReference type="GO" id="GO:0003713">
    <property type="term" value="F:transcription coactivator activity"/>
    <property type="evidence" value="ECO:0007669"/>
    <property type="project" value="TreeGrafter"/>
</dbReference>